<dbReference type="FunFam" id="1.25.40.470:FF:000002">
    <property type="entry name" value="Coatomer subunit alpha"/>
    <property type="match status" value="2"/>
</dbReference>
<dbReference type="InterPro" id="IPR010714">
    <property type="entry name" value="Coatomer_asu_C"/>
</dbReference>
<comment type="caution">
    <text evidence="18">The sequence shown here is derived from an EMBL/GenBank/DDBJ whole genome shotgun (WGS) entry which is preliminary data.</text>
</comment>
<dbReference type="GO" id="GO:0006890">
    <property type="term" value="P:retrograde vesicle-mediated transport, Golgi to endoplasmic reticulum"/>
    <property type="evidence" value="ECO:0007669"/>
    <property type="project" value="TreeGrafter"/>
</dbReference>
<evidence type="ECO:0000256" key="7">
    <source>
        <dbReference type="ARBA" id="ARBA00022737"/>
    </source>
</evidence>
<comment type="function">
    <text evidence="12">The coatomer is a cytosolic protein complex that binds to dilysine motifs and reversibly associates with Golgi non-clathrin-coated vesicles, which further mediate biosynthetic protein transport from the ER, via the Golgi up to the trans Golgi network. Coatomer complex is required for budding from Golgi membranes, and is essential for the retrograde Golgi-to-ER transport of dilysine-tagged proteins.</text>
</comment>
<dbReference type="GO" id="GO:0000139">
    <property type="term" value="C:Golgi membrane"/>
    <property type="evidence" value="ECO:0007669"/>
    <property type="project" value="UniProtKB-SubCell"/>
</dbReference>
<evidence type="ECO:0000256" key="6">
    <source>
        <dbReference type="ARBA" id="ARBA00022574"/>
    </source>
</evidence>
<evidence type="ECO:0000256" key="2">
    <source>
        <dbReference type="ARBA" id="ARBA00004496"/>
    </source>
</evidence>
<dbReference type="Pfam" id="PF23953">
    <property type="entry name" value="TPR_COPA_B"/>
    <property type="match status" value="2"/>
</dbReference>
<dbReference type="Proteomes" id="UP000485058">
    <property type="component" value="Unassembled WGS sequence"/>
</dbReference>
<feature type="repeat" description="WD" evidence="13">
    <location>
        <begin position="179"/>
        <end position="202"/>
    </location>
</feature>
<dbReference type="CDD" id="cd22948">
    <property type="entry name" value="Coatomer_WDAD_alpha"/>
    <property type="match status" value="1"/>
</dbReference>
<dbReference type="GO" id="GO:0006888">
    <property type="term" value="P:endoplasmic reticulum to Golgi vesicle-mediated transport"/>
    <property type="evidence" value="ECO:0007669"/>
    <property type="project" value="TreeGrafter"/>
</dbReference>
<comment type="subcellular location">
    <subcellularLocation>
        <location evidence="2">Cytoplasm</location>
    </subcellularLocation>
    <subcellularLocation>
        <location evidence="1">Golgi apparatus membrane</location>
        <topology evidence="1">Peripheral membrane protein</topology>
        <orientation evidence="1">Cytoplasmic side</orientation>
    </subcellularLocation>
</comment>
<dbReference type="EMBL" id="BLLF01001969">
    <property type="protein sequence ID" value="GFH22100.1"/>
    <property type="molecule type" value="Genomic_DNA"/>
</dbReference>
<dbReference type="InterPro" id="IPR036322">
    <property type="entry name" value="WD40_repeat_dom_sf"/>
</dbReference>
<keyword evidence="19" id="KW-1185">Reference proteome</keyword>
<keyword evidence="7" id="KW-0677">Repeat</keyword>
<dbReference type="Pfam" id="PF04053">
    <property type="entry name" value="B-prop_COPA_B_2nd"/>
    <property type="match status" value="1"/>
</dbReference>
<dbReference type="SUPFAM" id="SSF69322">
    <property type="entry name" value="Tricorn protease domain 2"/>
    <property type="match status" value="1"/>
</dbReference>
<evidence type="ECO:0000259" key="15">
    <source>
        <dbReference type="Pfam" id="PF04053"/>
    </source>
</evidence>
<dbReference type="GO" id="GO:0006891">
    <property type="term" value="P:intra-Golgi vesicle-mediated transport"/>
    <property type="evidence" value="ECO:0007669"/>
    <property type="project" value="TreeGrafter"/>
</dbReference>
<proteinExistence type="predicted"/>
<evidence type="ECO:0000259" key="17">
    <source>
        <dbReference type="Pfam" id="PF23953"/>
    </source>
</evidence>
<comment type="subunit">
    <text evidence="3">Oligomeric complex that consists of at least the alpha, beta, beta', gamma, delta, epsilon and zeta subunits.</text>
</comment>
<dbReference type="InterPro" id="IPR050844">
    <property type="entry name" value="Coatomer_complex_subunit"/>
</dbReference>
<dbReference type="PROSITE" id="PS50294">
    <property type="entry name" value="WD_REPEATS_REGION"/>
    <property type="match status" value="1"/>
</dbReference>
<evidence type="ECO:0000256" key="8">
    <source>
        <dbReference type="ARBA" id="ARBA00022892"/>
    </source>
</evidence>
<feature type="domain" description="COPA/B TPR" evidence="17">
    <location>
        <begin position="537"/>
        <end position="691"/>
    </location>
</feature>
<gene>
    <name evidence="18" type="ORF">HaLaN_19511</name>
</gene>
<evidence type="ECO:0000256" key="12">
    <source>
        <dbReference type="ARBA" id="ARBA00025536"/>
    </source>
</evidence>
<dbReference type="SMART" id="SM00320">
    <property type="entry name" value="WD40"/>
    <property type="match status" value="3"/>
</dbReference>
<evidence type="ECO:0000256" key="9">
    <source>
        <dbReference type="ARBA" id="ARBA00022927"/>
    </source>
</evidence>
<keyword evidence="6 13" id="KW-0853">WD repeat</keyword>
<dbReference type="PANTHER" id="PTHR19876:SF1">
    <property type="entry name" value="COATOMER SUBUNIT ALPHA"/>
    <property type="match status" value="1"/>
</dbReference>
<evidence type="ECO:0000256" key="3">
    <source>
        <dbReference type="ARBA" id="ARBA00011775"/>
    </source>
</evidence>
<feature type="domain" description="COPA/B second beta-propeller" evidence="15">
    <location>
        <begin position="257"/>
        <end position="508"/>
    </location>
</feature>
<evidence type="ECO:0000256" key="4">
    <source>
        <dbReference type="ARBA" id="ARBA00022448"/>
    </source>
</evidence>
<keyword evidence="10" id="KW-0333">Golgi apparatus</keyword>
<keyword evidence="8" id="KW-0931">ER-Golgi transport</keyword>
<evidence type="ECO:0000256" key="13">
    <source>
        <dbReference type="PROSITE-ProRule" id="PRU00221"/>
    </source>
</evidence>
<keyword evidence="4" id="KW-0813">Transport</keyword>
<dbReference type="GO" id="GO:0030126">
    <property type="term" value="C:COPI vesicle coat"/>
    <property type="evidence" value="ECO:0007669"/>
    <property type="project" value="InterPro"/>
</dbReference>
<dbReference type="InterPro" id="IPR056176">
    <property type="entry name" value="TPR_COPA_B"/>
</dbReference>
<evidence type="ECO:0000313" key="19">
    <source>
        <dbReference type="Proteomes" id="UP000485058"/>
    </source>
</evidence>
<keyword evidence="5" id="KW-0963">Cytoplasm</keyword>
<dbReference type="Gene3D" id="2.130.10.10">
    <property type="entry name" value="YVTN repeat-like/Quinoprotein amine dehydrogenase"/>
    <property type="match status" value="2"/>
</dbReference>
<evidence type="ECO:0000256" key="11">
    <source>
        <dbReference type="ARBA" id="ARBA00023136"/>
    </source>
</evidence>
<feature type="compositionally biased region" description="Acidic residues" evidence="14">
    <location>
        <begin position="967"/>
        <end position="979"/>
    </location>
</feature>
<sequence length="1364" mass="151003">MATSLRVATPAGPSPTGSRASPSILSDHGCWHRCTTASSRFMNGNLQAQLGAARPGSINSFPVPTLQLWDYRMGSLIDRFDEHDGPVRGVNFHRSQPLFVSGGDDYRIKIWNYKLRRCLFTLLGHLDYIRTVQFHNEYPWIRVKPGRWTLCGVTPTMCPAFCSMLASVSLWLALHAQDLIISNSEDKSIRVWDMSKRSGVQTFRREHDRFWILQAHPEINLLAAGHDGGMIVFKLERERPAYSTHGNLLYYIKDRYLRIFDFATQRDTPSISIRRTGGAGTNTGPKTLHYNPAENALLITSDAEGGSFELYILPKEAARGDTTPEAKRGLGVYAVFIARNRFAVLDKASSTIQIRNLQNEITKKCAPPCATTDAIFYAGTGMLLCRSEDKVTLFDIQQRSTLAELSTPSIKYVVWNSDMSMVALLSKHAIMVADKRLQNAQTWAEGRLQVHETIRVKSAAWDDSGVLVYTTLNHIKYCLPNGDSGIIRTLDAPLYLTRVTGNIIHALDRDGKNRQLQVDVTEYMFKLALLQRKYDQVIQMIKSSSLCGSAIISYLQQKGFPEVALHFVRDERTRFNLAVQCGNIEVALQSAQELDDKDTWYKLGVEALRQGNYQIVEFSYQKTKSFERLSFLYLITGNLEKLRKMLKLSEMRGDVMGRFHNALYLGDVREQLRILEESGQLPLAYVCAASHGLDEEAERIGQNLTELPDLPSKTGLLIPPTPILKQKGFPEVALHFVRDERTRFNLAVQCGNIEVALQSAQELDDKDTWYKLGVEALRQGNYQIVEFSYQKTKSFERLSFLYLITGNLEKLRKMLKLSEMRGDVMGRFHNALYLGDVREQLRILEESGQLPLAYVCAASHGLDEEAERIGQNLTELPDLPSKTGLLMPPTPILKEDNWPLLTVSKGFFETLAAKGKAEAGGAAAANIKAVGTAAAAAASLDETAMEGAGWGDDLDLGLGAGGGATADAEEEGEAGEEGGWDMEDLELPADVVAEAAAAAASSASGPFVAPAPGPSACQKWLEKRTQMAAEHAAAGSFSSAMSLLHRQLGVASFEPLRTYMLDLYTAAQAVLPCVAGAPCLVSHLDRSHNHEAASQAPSKPSLLYSLAQLEEQLKVAYKLVTEGKFSEALKVFTRMLHIIPLTVVEGRKEVDDVKELLAICKEYHIALRCEMKRKELREDDAARAMELAAYFTHCNLQPVHLALSLRSAMSIFFKAKNLATCAHFCRRLLELNLGAKVVEQARQVLTACEKSPTDATRINYDPRNPFDICCITFTPIYKGSKFVEDPYTGARFQPDCNGQISPLGDFVRIGADASGLLISPTQLPSDVNLNPAPSEKASLGVRQAGAMNAKVAYEHAGRLLGTWH</sequence>
<dbReference type="InterPro" id="IPR015943">
    <property type="entry name" value="WD40/YVTN_repeat-like_dom_sf"/>
</dbReference>
<dbReference type="Gene3D" id="1.25.40.470">
    <property type="match status" value="2"/>
</dbReference>
<feature type="region of interest" description="Disordered" evidence="14">
    <location>
        <begin position="1"/>
        <end position="23"/>
    </location>
</feature>
<feature type="domain" description="COPA/B TPR" evidence="17">
    <location>
        <begin position="724"/>
        <end position="860"/>
    </location>
</feature>
<keyword evidence="11" id="KW-0472">Membrane</keyword>
<reference evidence="18 19" key="1">
    <citation type="submission" date="2020-02" db="EMBL/GenBank/DDBJ databases">
        <title>Draft genome sequence of Haematococcus lacustris strain NIES-144.</title>
        <authorList>
            <person name="Morimoto D."/>
            <person name="Nakagawa S."/>
            <person name="Yoshida T."/>
            <person name="Sawayama S."/>
        </authorList>
    </citation>
    <scope>NUCLEOTIDE SEQUENCE [LARGE SCALE GENOMIC DNA]</scope>
    <source>
        <strain evidence="18 19">NIES-144</strain>
    </source>
</reference>
<feature type="domain" description="Coatomer alpha subunit C-terminal" evidence="16">
    <location>
        <begin position="924"/>
        <end position="1322"/>
    </location>
</feature>
<organism evidence="18 19">
    <name type="scientific">Haematococcus lacustris</name>
    <name type="common">Green alga</name>
    <name type="synonym">Haematococcus pluvialis</name>
    <dbReference type="NCBI Taxonomy" id="44745"/>
    <lineage>
        <taxon>Eukaryota</taxon>
        <taxon>Viridiplantae</taxon>
        <taxon>Chlorophyta</taxon>
        <taxon>core chlorophytes</taxon>
        <taxon>Chlorophyceae</taxon>
        <taxon>CS clade</taxon>
        <taxon>Chlamydomonadales</taxon>
        <taxon>Haematococcaceae</taxon>
        <taxon>Haematococcus</taxon>
    </lineage>
</organism>
<accession>A0A699ZLX6</accession>
<dbReference type="InterPro" id="IPR047312">
    <property type="entry name" value="Coatomer_alpha_WD-assoc_reg"/>
</dbReference>
<evidence type="ECO:0000256" key="1">
    <source>
        <dbReference type="ARBA" id="ARBA00004255"/>
    </source>
</evidence>
<evidence type="ECO:0000256" key="10">
    <source>
        <dbReference type="ARBA" id="ARBA00023034"/>
    </source>
</evidence>
<dbReference type="PROSITE" id="PS50082">
    <property type="entry name" value="WD_REPEATS_2"/>
    <property type="match status" value="2"/>
</dbReference>
<dbReference type="SUPFAM" id="SSF50978">
    <property type="entry name" value="WD40 repeat-like"/>
    <property type="match status" value="1"/>
</dbReference>
<dbReference type="PANTHER" id="PTHR19876">
    <property type="entry name" value="COATOMER"/>
    <property type="match status" value="1"/>
</dbReference>
<name>A0A699ZLX6_HAELA</name>
<dbReference type="GO" id="GO:0005198">
    <property type="term" value="F:structural molecule activity"/>
    <property type="evidence" value="ECO:0007669"/>
    <property type="project" value="InterPro"/>
</dbReference>
<evidence type="ECO:0000256" key="14">
    <source>
        <dbReference type="SAM" id="MobiDB-lite"/>
    </source>
</evidence>
<dbReference type="Pfam" id="PF00400">
    <property type="entry name" value="WD40"/>
    <property type="match status" value="1"/>
</dbReference>
<feature type="region of interest" description="Disordered" evidence="14">
    <location>
        <begin position="959"/>
        <end position="979"/>
    </location>
</feature>
<dbReference type="GO" id="GO:0006886">
    <property type="term" value="P:intracellular protein transport"/>
    <property type="evidence" value="ECO:0007669"/>
    <property type="project" value="InterPro"/>
</dbReference>
<evidence type="ECO:0000313" key="18">
    <source>
        <dbReference type="EMBL" id="GFH22100.1"/>
    </source>
</evidence>
<dbReference type="InterPro" id="IPR006692">
    <property type="entry name" value="Beta-prop_COPA/B_2nd"/>
</dbReference>
<evidence type="ECO:0000256" key="5">
    <source>
        <dbReference type="ARBA" id="ARBA00022490"/>
    </source>
</evidence>
<dbReference type="InterPro" id="IPR001680">
    <property type="entry name" value="WD40_rpt"/>
</dbReference>
<protein>
    <submittedName>
        <fullName evidence="18">Coatomer subunit alpha</fullName>
    </submittedName>
</protein>
<evidence type="ECO:0000259" key="16">
    <source>
        <dbReference type="Pfam" id="PF06957"/>
    </source>
</evidence>
<dbReference type="Pfam" id="PF06957">
    <property type="entry name" value="COPI_C"/>
    <property type="match status" value="1"/>
</dbReference>
<keyword evidence="9" id="KW-0653">Protein transport</keyword>
<feature type="repeat" description="WD" evidence="13">
    <location>
        <begin position="80"/>
        <end position="121"/>
    </location>
</feature>